<sequence>MLNKKMCWLFLLFSCVGMGLLNGQRVEASPEIPVAVNSKNAANWVQFEQYIGDVSVDEIKITANFRAEKSIVTGKFPKRNLTIDGQGKYTLDMGLYWLNMSEASATDKSLFTVKDLTVSGLTNGTYPIFYPLGNILHLKNVTLQNRGVVNAPGSTVYFSGKTIFEMNEEVKYLTNLINCRELIIEDDFSFTNKRVPTTTEGEVVATLFNSTAANPSITIKNSNFNVSSNVAIFDLNKPTSFTINKSKLSLENANEFISAKAAVEAKIENEVEVVGKAKSSTGLFNSKVAPVTLTMNNATFKGTKDTGYIAKTEGADAPLTVNAQNSTVDVEKGGFFHSNGSKLTVTSDSSHFITKQMTANFLYGKTIESTMTKSSIKMEGIDSNFIYSVLGVGGSKLSFIDSEIYLRQPDPKTAAMFCIIDKNTEMTFDNTSVDSKTYGRLFSILKDADDSKLTIKNGSKWDAYSKATNVIRTGSDVTADTEKDLTNTDKAKLGSKNFLLTIEGQGTDVKLSGDSKAEDIAAGILAIVGPDSKLLMDDGAKLSVHSLNDKKNVTEKDNFGVATPAILLQTLNGGFYLNNGSQLEVKNFSANPPTLHSDRSHEAAIRFRVAGSMTFEVNNHSKIDIYKQGSSSGIRMFGGNNKILVGYDSDFKVHNKGDGVASDGGVLGNAAIQFISNTGTTVAKDQFIISGENANIELVSDSGLAIDGSINQLDIITSKDSYFVARGQSASESVGIFNAYMMNIDFDTMNYFDFANSRIDGGALFSTKDETSKLNAKKTNLSLWAVEKDQNVMVNDPSEYLSRQNFNLKGINLATFESGSDGIKNYLEKIGGTTKISRLTGNNQRAKIESFRVPTNADKYIWARALVKEGKGAADRPAYEDEVFVKVEVRNPDDTVAYTTQGVSIGNGADGKGVSIYEEAKKTGLVKIPIPEGKFIEAGQSVHLVEAWIDLGNGEKLPSEEADLKATAVTTLDVTPPQKANILPVTNAIKQLTGTSSENGAKVFLKVNNQWLKDSEGKLVSAVVGENNWSINLPYYLTKEDKVDVYLKDETNIQVLPEYTLPKTYTTEPDGIVGNLNCAIDDYSSYQGYHDAKKTGDIDGRFASALRSITEDVIPVPKLEQSITSSGGETTSYGDTLTYTFKATNTHEKAESWKNVILTDVLAEGLAFDSLDHGITIDGELASDNQFSYEESTRKLTIKVGEIQSKQNVIVVFKVKVSQKAVLGKNILNTGKASGDSPQEDPFVVGEIMPGNSHKVLSATSNEMGVPGNAVYGDLSFVSAPESLDFGELHYSATTKRVEAAKFAEKLAINDIRENVKAGWYVTATLSQAMINDKKQELVNAMRYVYKGKENILNDNAQVVYTNLDVKRGEYVISDSWGNSKGSDGVKLQLEGTQNVGTGSYQGVITWKLMAGQP</sequence>
<feature type="chain" id="PRO_5038857972" description="WxL domain-containing protein" evidence="1">
    <location>
        <begin position="24"/>
        <end position="1414"/>
    </location>
</feature>
<dbReference type="NCBIfam" id="TIGR04226">
    <property type="entry name" value="RrgB_K2N_iso_D2"/>
    <property type="match status" value="1"/>
</dbReference>
<dbReference type="OrthoDB" id="2170702at2"/>
<evidence type="ECO:0000259" key="2">
    <source>
        <dbReference type="Pfam" id="PF13731"/>
    </source>
</evidence>
<organism evidence="3 4">
    <name type="scientific">Enterococcus rivorum</name>
    <dbReference type="NCBI Taxonomy" id="762845"/>
    <lineage>
        <taxon>Bacteria</taxon>
        <taxon>Bacillati</taxon>
        <taxon>Bacillota</taxon>
        <taxon>Bacilli</taxon>
        <taxon>Lactobacillales</taxon>
        <taxon>Enterococcaceae</taxon>
        <taxon>Enterococcus</taxon>
    </lineage>
</organism>
<dbReference type="RefSeq" id="WP_069698485.1">
    <property type="nucleotide sequence ID" value="NZ_JAGGMA010000029.1"/>
</dbReference>
<dbReference type="EMBL" id="MIEK01000020">
    <property type="protein sequence ID" value="OEH82569.1"/>
    <property type="molecule type" value="Genomic_DNA"/>
</dbReference>
<dbReference type="InterPro" id="IPR027994">
    <property type="entry name" value="WxL_dom"/>
</dbReference>
<dbReference type="Proteomes" id="UP000095256">
    <property type="component" value="Unassembled WGS sequence"/>
</dbReference>
<dbReference type="Pfam" id="PF13731">
    <property type="entry name" value="WxL"/>
    <property type="match status" value="1"/>
</dbReference>
<comment type="caution">
    <text evidence="3">The sequence shown here is derived from an EMBL/GenBank/DDBJ whole genome shotgun (WGS) entry which is preliminary data.</text>
</comment>
<reference evidence="3 4" key="1">
    <citation type="submission" date="2016-09" db="EMBL/GenBank/DDBJ databases">
        <authorList>
            <person name="Capua I."/>
            <person name="De Benedictis P."/>
            <person name="Joannis T."/>
            <person name="Lombin L.H."/>
            <person name="Cattoli G."/>
        </authorList>
    </citation>
    <scope>NUCLEOTIDE SEQUENCE [LARGE SCALE GENOMIC DNA]</scope>
    <source>
        <strain evidence="3 4">LMG 25899</strain>
    </source>
</reference>
<dbReference type="InterPro" id="IPR047589">
    <property type="entry name" value="DUF11_rpt"/>
</dbReference>
<accession>A0A1E5KY05</accession>
<dbReference type="InterPro" id="IPR046776">
    <property type="entry name" value="Pectate_lyase_5"/>
</dbReference>
<proteinExistence type="predicted"/>
<name>A0A1E5KY05_9ENTE</name>
<protein>
    <recommendedName>
        <fullName evidence="2">WxL domain-containing protein</fullName>
    </recommendedName>
</protein>
<keyword evidence="1" id="KW-0732">Signal</keyword>
<feature type="signal peptide" evidence="1">
    <location>
        <begin position="1"/>
        <end position="23"/>
    </location>
</feature>
<feature type="domain" description="WxL" evidence="2">
    <location>
        <begin position="1250"/>
        <end position="1410"/>
    </location>
</feature>
<evidence type="ECO:0000313" key="3">
    <source>
        <dbReference type="EMBL" id="OEH82569.1"/>
    </source>
</evidence>
<dbReference type="Pfam" id="PF20585">
    <property type="entry name" value="Pectate_lyase_5"/>
    <property type="match status" value="1"/>
</dbReference>
<gene>
    <name evidence="3" type="ORF">BCR26_13030</name>
</gene>
<evidence type="ECO:0000256" key="1">
    <source>
        <dbReference type="SAM" id="SignalP"/>
    </source>
</evidence>
<dbReference type="NCBIfam" id="TIGR01451">
    <property type="entry name" value="B_ant_repeat"/>
    <property type="match status" value="1"/>
</dbReference>
<keyword evidence="4" id="KW-1185">Reference proteome</keyword>
<dbReference type="Gene3D" id="2.60.40.740">
    <property type="match status" value="1"/>
</dbReference>
<dbReference type="STRING" id="762845.BCR26_13030"/>
<evidence type="ECO:0000313" key="4">
    <source>
        <dbReference type="Proteomes" id="UP000095256"/>
    </source>
</evidence>
<dbReference type="InterPro" id="IPR026466">
    <property type="entry name" value="Fim_isopep_form_D2_dom"/>
</dbReference>